<evidence type="ECO:0000256" key="1">
    <source>
        <dbReference type="ARBA" id="ARBA00022898"/>
    </source>
</evidence>
<reference evidence="3 4" key="1">
    <citation type="submission" date="2020-08" db="EMBL/GenBank/DDBJ databases">
        <authorList>
            <person name="Liu C."/>
            <person name="Sun Q."/>
        </authorList>
    </citation>
    <scope>NUCLEOTIDE SEQUENCE [LARGE SCALE GENOMIC DNA]</scope>
    <source>
        <strain evidence="3 4">NSJ-59</strain>
    </source>
</reference>
<dbReference type="InterPro" id="IPR015421">
    <property type="entry name" value="PyrdxlP-dep_Trfase_major"/>
</dbReference>
<dbReference type="InterPro" id="IPR022518">
    <property type="entry name" value="Aspartate_4-decarboxylase"/>
</dbReference>
<dbReference type="InterPro" id="IPR004839">
    <property type="entry name" value="Aminotransferase_I/II_large"/>
</dbReference>
<dbReference type="PANTHER" id="PTHR43795">
    <property type="entry name" value="BIFUNCTIONAL ASPARTATE AMINOTRANSFERASE AND GLUTAMATE/ASPARTATE-PREPHENATE AMINOTRANSFERASE-RELATED"/>
    <property type="match status" value="1"/>
</dbReference>
<dbReference type="GO" id="GO:0004069">
    <property type="term" value="F:L-aspartate:2-oxoglutarate aminotransferase activity"/>
    <property type="evidence" value="ECO:0007669"/>
    <property type="project" value="UniProtKB-EC"/>
</dbReference>
<dbReference type="Gene3D" id="3.90.1150.10">
    <property type="entry name" value="Aspartate Aminotransferase, domain 1"/>
    <property type="match status" value="1"/>
</dbReference>
<dbReference type="NCBIfam" id="NF006755">
    <property type="entry name" value="PRK09275.1"/>
    <property type="match status" value="1"/>
</dbReference>
<keyword evidence="3" id="KW-0808">Transferase</keyword>
<dbReference type="InterPro" id="IPR050478">
    <property type="entry name" value="Ethylene_sulfur-biosynth"/>
</dbReference>
<dbReference type="GO" id="GO:0047688">
    <property type="term" value="F:aspartate 4-decarboxylase activity"/>
    <property type="evidence" value="ECO:0007669"/>
    <property type="project" value="UniProtKB-EC"/>
</dbReference>
<comment type="caution">
    <text evidence="3">The sequence shown here is derived from an EMBL/GenBank/DDBJ whole genome shotgun (WGS) entry which is preliminary data.</text>
</comment>
<keyword evidence="4" id="KW-1185">Reference proteome</keyword>
<dbReference type="EC" id="2.6.1.1" evidence="3"/>
<keyword evidence="3" id="KW-0456">Lyase</keyword>
<dbReference type="InterPro" id="IPR015422">
    <property type="entry name" value="PyrdxlP-dep_Trfase_small"/>
</dbReference>
<keyword evidence="3" id="KW-0032">Aminotransferase</keyword>
<dbReference type="NCBIfam" id="TIGR03801">
    <property type="entry name" value="asp_4_decarbox"/>
    <property type="match status" value="1"/>
</dbReference>
<protein>
    <submittedName>
        <fullName evidence="3">Bifunctional aspartate transaminase/aspartate 4-decarboxylase</fullName>
        <ecNumber evidence="3">2.6.1.1</ecNumber>
        <ecNumber evidence="3">4.1.1.12</ecNumber>
    </submittedName>
</protein>
<dbReference type="InterPro" id="IPR015424">
    <property type="entry name" value="PyrdxlP-dep_Trfase"/>
</dbReference>
<dbReference type="Gene3D" id="1.10.20.110">
    <property type="match status" value="1"/>
</dbReference>
<dbReference type="PANTHER" id="PTHR43795:SF2">
    <property type="entry name" value="BIFUNCTIONAL ASPARTATE AMINOTRANSFERASE AND GLUTAMATE_ASPARTATE-PREPHENATE AMINOTRANSFERASE"/>
    <property type="match status" value="1"/>
</dbReference>
<proteinExistence type="predicted"/>
<name>A0ABR6VHV0_9FIRM</name>
<dbReference type="EMBL" id="JACOGK010000012">
    <property type="protein sequence ID" value="MBC3536663.1"/>
    <property type="molecule type" value="Genomic_DNA"/>
</dbReference>
<dbReference type="Pfam" id="PF00155">
    <property type="entry name" value="Aminotran_1_2"/>
    <property type="match status" value="1"/>
</dbReference>
<dbReference type="CDD" id="cd00609">
    <property type="entry name" value="AAT_like"/>
    <property type="match status" value="1"/>
</dbReference>
<gene>
    <name evidence="3" type="ORF">H8J70_05300</name>
</gene>
<evidence type="ECO:0000313" key="3">
    <source>
        <dbReference type="EMBL" id="MBC3536663.1"/>
    </source>
</evidence>
<feature type="domain" description="Aminotransferase class I/classII large" evidence="2">
    <location>
        <begin position="157"/>
        <end position="509"/>
    </location>
</feature>
<organism evidence="3 4">
    <name type="scientific">Megasphaera hominis</name>
    <dbReference type="NCBI Taxonomy" id="159836"/>
    <lineage>
        <taxon>Bacteria</taxon>
        <taxon>Bacillati</taxon>
        <taxon>Bacillota</taxon>
        <taxon>Negativicutes</taxon>
        <taxon>Veillonellales</taxon>
        <taxon>Veillonellaceae</taxon>
        <taxon>Megasphaera</taxon>
    </lineage>
</organism>
<sequence>MITKAFERKLETLGAFEISNNMLTLAQGNEKHKTFLNAGRGNPNWINSLGRLAFNKWVEFGVSESERSMLEGDLAGYIDGEGIVERFADFFSGNDKVSTFIKKSVDYMVDTLQLDRQAVILEFANGAVGNNYPVPSRCLVNLEKVLNAYLERALYPGTGLAQHTRLFPVEGGTAAIVYIFDSLKHNGLLKEGDKIAINMPIFTPYIQIPRLTNFELAEINVTSTEDDLWEIPVGEMEKLLDPSIKAFFLVNPSNPGSHAFGRESLTRFKTIMDQRKDMIVITDDVYGTFVNGFTSVYGIAPYNTLLVYSFSKLFGCTGWRLGVIGIHDDNVFNHILDTLPEDTKKILDSDYSIVTMESRQLHMIDRICADSRSIGLYHTSGLSTPQQIQMGLFALTHLLAPDPDPYFTAADNLVARRYHTLYNALGIPEDDSITNAKYYTILDMYHIAEVKYDKAFREYLEKNYEQIDFLLRLSKEEGVVLMEGLSFDAPSGTMRVSQANLPEAAYAKIGHRILQLLEEYHDEYVKQG</sequence>
<dbReference type="RefSeq" id="WP_186502820.1">
    <property type="nucleotide sequence ID" value="NZ_JACOGK010000012.1"/>
</dbReference>
<evidence type="ECO:0000259" key="2">
    <source>
        <dbReference type="Pfam" id="PF00155"/>
    </source>
</evidence>
<dbReference type="EC" id="4.1.1.12" evidence="3"/>
<evidence type="ECO:0000313" key="4">
    <source>
        <dbReference type="Proteomes" id="UP000606870"/>
    </source>
</evidence>
<accession>A0ABR6VHV0</accession>
<keyword evidence="1" id="KW-0663">Pyridoxal phosphate</keyword>
<dbReference type="SUPFAM" id="SSF53383">
    <property type="entry name" value="PLP-dependent transferases"/>
    <property type="match status" value="1"/>
</dbReference>
<dbReference type="Gene3D" id="3.40.640.10">
    <property type="entry name" value="Type I PLP-dependent aspartate aminotransferase-like (Major domain)"/>
    <property type="match status" value="1"/>
</dbReference>
<dbReference type="Proteomes" id="UP000606870">
    <property type="component" value="Unassembled WGS sequence"/>
</dbReference>